<evidence type="ECO:0000256" key="7">
    <source>
        <dbReference type="ARBA" id="ARBA00022769"/>
    </source>
</evidence>
<dbReference type="Gene3D" id="3.40.50.300">
    <property type="entry name" value="P-loop containing nucleotide triphosphate hydrolases"/>
    <property type="match status" value="2"/>
</dbReference>
<evidence type="ECO:0000256" key="1">
    <source>
        <dbReference type="ARBA" id="ARBA00004496"/>
    </source>
</evidence>
<keyword evidence="9" id="KW-0862">Zinc</keyword>
<dbReference type="PANTHER" id="PTHR43152">
    <property type="entry name" value="UVRABC SYSTEM PROTEIN A"/>
    <property type="match status" value="1"/>
</dbReference>
<dbReference type="GO" id="GO:0016887">
    <property type="term" value="F:ATP hydrolysis activity"/>
    <property type="evidence" value="ECO:0007669"/>
    <property type="project" value="InterPro"/>
</dbReference>
<evidence type="ECO:0000256" key="8">
    <source>
        <dbReference type="ARBA" id="ARBA00022771"/>
    </source>
</evidence>
<evidence type="ECO:0000256" key="16">
    <source>
        <dbReference type="ARBA" id="ARBA00042156"/>
    </source>
</evidence>
<dbReference type="PANTHER" id="PTHR43152:SF3">
    <property type="entry name" value="UVRABC SYSTEM PROTEIN A"/>
    <property type="match status" value="1"/>
</dbReference>
<reference evidence="18 19" key="1">
    <citation type="journal article" date="2016" name="Nat. Commun.">
        <title>Thousands of microbial genomes shed light on interconnected biogeochemical processes in an aquifer system.</title>
        <authorList>
            <person name="Anantharaman K."/>
            <person name="Brown C.T."/>
            <person name="Hug L.A."/>
            <person name="Sharon I."/>
            <person name="Castelle C.J."/>
            <person name="Probst A.J."/>
            <person name="Thomas B.C."/>
            <person name="Singh A."/>
            <person name="Wilkins M.J."/>
            <person name="Karaoz U."/>
            <person name="Brodie E.L."/>
            <person name="Williams K.H."/>
            <person name="Hubbard S.S."/>
            <person name="Banfield J.F."/>
        </authorList>
    </citation>
    <scope>NUCLEOTIDE SEQUENCE [LARGE SCALE GENOMIC DNA]</scope>
</reference>
<evidence type="ECO:0000256" key="4">
    <source>
        <dbReference type="ARBA" id="ARBA00022737"/>
    </source>
</evidence>
<keyword evidence="3" id="KW-0479">Metal-binding</keyword>
<evidence type="ECO:0000313" key="18">
    <source>
        <dbReference type="EMBL" id="OGF67477.1"/>
    </source>
</evidence>
<evidence type="ECO:0000256" key="3">
    <source>
        <dbReference type="ARBA" id="ARBA00022723"/>
    </source>
</evidence>
<dbReference type="InterPro" id="IPR013815">
    <property type="entry name" value="ATP_grasp_subdomain_1"/>
</dbReference>
<dbReference type="GO" id="GO:0005737">
    <property type="term" value="C:cytoplasm"/>
    <property type="evidence" value="ECO:0007669"/>
    <property type="project" value="UniProtKB-SubCell"/>
</dbReference>
<dbReference type="EMBL" id="MFGW01000048">
    <property type="protein sequence ID" value="OGF67477.1"/>
    <property type="molecule type" value="Genomic_DNA"/>
</dbReference>
<keyword evidence="5" id="KW-0547">Nucleotide-binding</keyword>
<evidence type="ECO:0000256" key="10">
    <source>
        <dbReference type="ARBA" id="ARBA00022840"/>
    </source>
</evidence>
<evidence type="ECO:0000256" key="2">
    <source>
        <dbReference type="ARBA" id="ARBA00022490"/>
    </source>
</evidence>
<dbReference type="Gene3D" id="1.20.1580.10">
    <property type="entry name" value="ABC transporter ATPase like domain"/>
    <property type="match status" value="2"/>
</dbReference>
<evidence type="ECO:0000256" key="15">
    <source>
        <dbReference type="ARBA" id="ARBA00039316"/>
    </source>
</evidence>
<evidence type="ECO:0000256" key="13">
    <source>
        <dbReference type="ARBA" id="ARBA00023204"/>
    </source>
</evidence>
<evidence type="ECO:0000259" key="17">
    <source>
        <dbReference type="PROSITE" id="PS50893"/>
    </source>
</evidence>
<evidence type="ECO:0000256" key="9">
    <source>
        <dbReference type="ARBA" id="ARBA00022833"/>
    </source>
</evidence>
<evidence type="ECO:0000256" key="6">
    <source>
        <dbReference type="ARBA" id="ARBA00022763"/>
    </source>
</evidence>
<dbReference type="GO" id="GO:0004518">
    <property type="term" value="F:nuclease activity"/>
    <property type="evidence" value="ECO:0007669"/>
    <property type="project" value="UniProtKB-KW"/>
</dbReference>
<dbReference type="Pfam" id="PF17755">
    <property type="entry name" value="UvrA_DNA-bind"/>
    <property type="match status" value="1"/>
</dbReference>
<keyword evidence="8" id="KW-0863">Zinc-finger</keyword>
<dbReference type="STRING" id="1817863.A2Y62_16210"/>
<feature type="domain" description="ABC transporter" evidence="17">
    <location>
        <begin position="583"/>
        <end position="957"/>
    </location>
</feature>
<organism evidence="18 19">
    <name type="scientific">Candidatus Fischerbacteria bacterium RBG_13_37_8</name>
    <dbReference type="NCBI Taxonomy" id="1817863"/>
    <lineage>
        <taxon>Bacteria</taxon>
        <taxon>Candidatus Fischeribacteriota</taxon>
    </lineage>
</organism>
<dbReference type="GO" id="GO:0003677">
    <property type="term" value="F:DNA binding"/>
    <property type="evidence" value="ECO:0007669"/>
    <property type="project" value="UniProtKB-KW"/>
</dbReference>
<keyword evidence="7" id="KW-0228">DNA excision</keyword>
<dbReference type="Gene3D" id="3.30.1490.20">
    <property type="entry name" value="ATP-grasp fold, A domain"/>
    <property type="match status" value="1"/>
</dbReference>
<evidence type="ECO:0000256" key="12">
    <source>
        <dbReference type="ARBA" id="ARBA00023125"/>
    </source>
</evidence>
<protein>
    <recommendedName>
        <fullName evidence="15">UvrABC system protein A</fullName>
    </recommendedName>
    <alternativeName>
        <fullName evidence="16">Excinuclease ABC subunit A</fullName>
    </alternativeName>
</protein>
<dbReference type="GO" id="GO:0009380">
    <property type="term" value="C:excinuclease repair complex"/>
    <property type="evidence" value="ECO:0007669"/>
    <property type="project" value="InterPro"/>
</dbReference>
<keyword evidence="2" id="KW-0963">Cytoplasm</keyword>
<dbReference type="Gene3D" id="1.10.8.280">
    <property type="entry name" value="ABC transporter ATPase domain-like"/>
    <property type="match status" value="1"/>
</dbReference>
<comment type="caution">
    <text evidence="18">The sequence shown here is derived from an EMBL/GenBank/DDBJ whole genome shotgun (WGS) entry which is preliminary data.</text>
</comment>
<dbReference type="InterPro" id="IPR003439">
    <property type="entry name" value="ABC_transporter-like_ATP-bd"/>
</dbReference>
<evidence type="ECO:0000256" key="14">
    <source>
        <dbReference type="ARBA" id="ARBA00038000"/>
    </source>
</evidence>
<evidence type="ECO:0000313" key="19">
    <source>
        <dbReference type="Proteomes" id="UP000178943"/>
    </source>
</evidence>
<dbReference type="InterPro" id="IPR004602">
    <property type="entry name" value="UvrA"/>
</dbReference>
<keyword evidence="4" id="KW-0677">Repeat</keyword>
<accession>A0A1F5VW31</accession>
<dbReference type="NCBIfam" id="TIGR00630">
    <property type="entry name" value="uvra"/>
    <property type="match status" value="1"/>
</dbReference>
<name>A0A1F5VW31_9BACT</name>
<dbReference type="InterPro" id="IPR017871">
    <property type="entry name" value="ABC_transporter-like_CS"/>
</dbReference>
<dbReference type="GO" id="GO:0008270">
    <property type="term" value="F:zinc ion binding"/>
    <property type="evidence" value="ECO:0007669"/>
    <property type="project" value="UniProtKB-KW"/>
</dbReference>
<sequence>MKKQVKGGSIHIEGAKTHNLKNITLDIPVGKVTVLTGVSGSGKSSLALDTLYAEGQRRYIESFSPYARQFLEKIQQPDVEQIDGIFPAIAISQRPQASNPRSTVGTITEIYDYLRLLFAKIGEIHCYSCGRRGKKDTVSSIAGDLKIQAKRSCRLAVFFPFEVVSRQKKQFALKQLLKLGYDTVLVKDVYYDIEELIDSGIEFTNIFVYVDTIDNKDSLQDRLMDALEMAFREGNGKVMVMLENKKKIFFDERLICTYCGIEYEQPEPSHFSFNSPRGACSICQGFGNIKSLDMKKIIPDQNRTLKEKPVEPWNTKMYNWFYRRLFQLSMKYKIPWDIPFKKLDDRLKELIIEGNEDFPGIKGFFDALNEKKYKVHVRIFISRYRKYEDCNACQGSRLKPERLAVRIRNKNIYELTMLSAQRLREYIDNLKLTPFENEVAGKIVLEITKKLQYLEGVGLDYLTMHRQASTLSGGESQRINLAVALGTNLTDTLYILDEPSVGLHPHDNNKLLDIIKQIKHLGNTVVVVEHDKDIIKNADYIIELGPGAGEKGGELLFSGTMKKFFSSSHTLTAQYLRKEIAMIQPGNRKSSHGYIKITGAREHNLKNITVDIPLGQLVCVTGMSGSGKSTLVQDILYAGLKYAHGEWKGNVGLHDSIAVKGTVEDVILVDQLPPSRNPKSIVATYIKAFDHIRTIFANSTEGQIAHLTPAHFSFHSDKGRCSYCEGRGSIKVEMLFLADMYIECDYCKGRRFNRDTLQIFYKGKNIADILDCTVTEAYSFFGEEQNYLNLSNRRGGPIRTPSKTPRYIVSEHSEKSFRKNEKEEYKIRKCLESLINIGLGYLRLGQSLDTLSAGEAQRIKIASFLSEKHQNVLYIFDEPTIGLHFHDIKILLECFYRLRENGNSILVIEHNMNVIRCADHIIDLGPEGGEKGGTIVAQGTAEDIAKSKQSYTGKYIRD</sequence>
<evidence type="ECO:0000256" key="11">
    <source>
        <dbReference type="ARBA" id="ARBA00022881"/>
    </source>
</evidence>
<keyword evidence="13" id="KW-0234">DNA repair</keyword>
<dbReference type="PROSITE" id="PS50893">
    <property type="entry name" value="ABC_TRANSPORTER_2"/>
    <property type="match status" value="2"/>
</dbReference>
<dbReference type="InterPro" id="IPR041102">
    <property type="entry name" value="UvrA_inter"/>
</dbReference>
<dbReference type="GO" id="GO:0006289">
    <property type="term" value="P:nucleotide-excision repair"/>
    <property type="evidence" value="ECO:0007669"/>
    <property type="project" value="InterPro"/>
</dbReference>
<dbReference type="GO" id="GO:0005524">
    <property type="term" value="F:ATP binding"/>
    <property type="evidence" value="ECO:0007669"/>
    <property type="project" value="UniProtKB-KW"/>
</dbReference>
<keyword evidence="12" id="KW-0238">DNA-binding</keyword>
<feature type="domain" description="ABC transporter" evidence="17">
    <location>
        <begin position="345"/>
        <end position="571"/>
    </location>
</feature>
<dbReference type="SUPFAM" id="SSF52540">
    <property type="entry name" value="P-loop containing nucleoside triphosphate hydrolases"/>
    <property type="match status" value="2"/>
</dbReference>
<keyword evidence="10" id="KW-0067">ATP-binding</keyword>
<comment type="similarity">
    <text evidence="14">Belongs to the ABC transporter superfamily. UvrA family.</text>
</comment>
<evidence type="ECO:0000256" key="5">
    <source>
        <dbReference type="ARBA" id="ARBA00022741"/>
    </source>
</evidence>
<gene>
    <name evidence="18" type="ORF">A2Y62_16210</name>
</gene>
<dbReference type="PROSITE" id="PS00211">
    <property type="entry name" value="ABC_TRANSPORTER_1"/>
    <property type="match status" value="2"/>
</dbReference>
<keyword evidence="11" id="KW-0267">Excision nuclease</keyword>
<dbReference type="InterPro" id="IPR027417">
    <property type="entry name" value="P-loop_NTPase"/>
</dbReference>
<dbReference type="Pfam" id="PF17760">
    <property type="entry name" value="UvrA_inter"/>
    <property type="match status" value="1"/>
</dbReference>
<comment type="subcellular location">
    <subcellularLocation>
        <location evidence="1">Cytoplasm</location>
    </subcellularLocation>
</comment>
<proteinExistence type="inferred from homology"/>
<keyword evidence="6" id="KW-0227">DNA damage</keyword>
<dbReference type="InterPro" id="IPR041552">
    <property type="entry name" value="UvrA_DNA-bd"/>
</dbReference>
<dbReference type="Proteomes" id="UP000178943">
    <property type="component" value="Unassembled WGS sequence"/>
</dbReference>
<dbReference type="AlphaFoldDB" id="A0A1F5VW31"/>